<dbReference type="InterPro" id="IPR018385">
    <property type="entry name" value="C4_dicarb_anaerob_car-like"/>
</dbReference>
<evidence type="ECO:0000256" key="3">
    <source>
        <dbReference type="ARBA" id="ARBA00022692"/>
    </source>
</evidence>
<feature type="transmembrane region" description="Helical" evidence="6">
    <location>
        <begin position="349"/>
        <end position="369"/>
    </location>
</feature>
<feature type="transmembrane region" description="Helical" evidence="6">
    <location>
        <begin position="12"/>
        <end position="29"/>
    </location>
</feature>
<feature type="transmembrane region" description="Helical" evidence="6">
    <location>
        <begin position="469"/>
        <end position="490"/>
    </location>
</feature>
<dbReference type="InterPro" id="IPR051679">
    <property type="entry name" value="DASS-Related_Transporters"/>
</dbReference>
<dbReference type="PANTHER" id="PTHR43652">
    <property type="entry name" value="BASIC AMINO ACID ANTIPORTER YFCC-RELATED"/>
    <property type="match status" value="1"/>
</dbReference>
<evidence type="ECO:0000256" key="1">
    <source>
        <dbReference type="ARBA" id="ARBA00004651"/>
    </source>
</evidence>
<evidence type="ECO:0000256" key="4">
    <source>
        <dbReference type="ARBA" id="ARBA00022989"/>
    </source>
</evidence>
<name>A0ABX9KFZ0_9FUSO</name>
<feature type="transmembrane region" description="Helical" evidence="6">
    <location>
        <begin position="140"/>
        <end position="163"/>
    </location>
</feature>
<feature type="transmembrane region" description="Helical" evidence="6">
    <location>
        <begin position="257"/>
        <end position="278"/>
    </location>
</feature>
<feature type="transmembrane region" description="Helical" evidence="6">
    <location>
        <begin position="375"/>
        <end position="397"/>
    </location>
</feature>
<feature type="transmembrane region" description="Helical" evidence="6">
    <location>
        <begin position="115"/>
        <end position="134"/>
    </location>
</feature>
<feature type="transmembrane region" description="Helical" evidence="6">
    <location>
        <begin position="311"/>
        <end position="328"/>
    </location>
</feature>
<evidence type="ECO:0000313" key="8">
    <source>
        <dbReference type="Proteomes" id="UP000263486"/>
    </source>
</evidence>
<accession>A0ABX9KFZ0</accession>
<evidence type="ECO:0000313" key="7">
    <source>
        <dbReference type="EMBL" id="REI40640.1"/>
    </source>
</evidence>
<feature type="transmembrane region" description="Helical" evidence="6">
    <location>
        <begin position="197"/>
        <end position="217"/>
    </location>
</feature>
<dbReference type="EMBL" id="QUAJ01000017">
    <property type="protein sequence ID" value="REI40640.1"/>
    <property type="molecule type" value="Genomic_DNA"/>
</dbReference>
<dbReference type="PANTHER" id="PTHR43652:SF6">
    <property type="entry name" value="ARGININE REPRESSOR"/>
    <property type="match status" value="1"/>
</dbReference>
<dbReference type="RefSeq" id="WP_114642739.1">
    <property type="nucleotide sequence ID" value="NZ_JAACIO010000017.1"/>
</dbReference>
<keyword evidence="4 6" id="KW-1133">Transmembrane helix</keyword>
<comment type="subcellular location">
    <subcellularLocation>
        <location evidence="1">Cell membrane</location>
        <topology evidence="1">Multi-pass membrane protein</topology>
    </subcellularLocation>
</comment>
<evidence type="ECO:0000256" key="5">
    <source>
        <dbReference type="ARBA" id="ARBA00023136"/>
    </source>
</evidence>
<dbReference type="Pfam" id="PF03606">
    <property type="entry name" value="DcuC"/>
    <property type="match status" value="1"/>
</dbReference>
<gene>
    <name evidence="7" type="ORF">DYH56_10060</name>
</gene>
<feature type="transmembrane region" description="Helical" evidence="6">
    <location>
        <begin position="170"/>
        <end position="191"/>
    </location>
</feature>
<keyword evidence="5 6" id="KW-0472">Membrane</keyword>
<reference evidence="7 8" key="1">
    <citation type="submission" date="2018-08" db="EMBL/GenBank/DDBJ databases">
        <title>Draft genome sequence of Psychrilyobacter sp. strain SD5 isolated from Black Sea water.</title>
        <authorList>
            <person name="Yadav S."/>
            <person name="Villanueva L."/>
            <person name="Damste J.S.S."/>
        </authorList>
    </citation>
    <scope>NUCLEOTIDE SEQUENCE [LARGE SCALE GENOMIC DNA]</scope>
    <source>
        <strain evidence="7 8">SD5</strain>
    </source>
</reference>
<evidence type="ECO:0000256" key="6">
    <source>
        <dbReference type="SAM" id="Phobius"/>
    </source>
</evidence>
<evidence type="ECO:0000256" key="2">
    <source>
        <dbReference type="ARBA" id="ARBA00022475"/>
    </source>
</evidence>
<feature type="transmembrane region" description="Helical" evidence="6">
    <location>
        <begin position="443"/>
        <end position="462"/>
    </location>
</feature>
<keyword evidence="8" id="KW-1185">Reference proteome</keyword>
<protein>
    <submittedName>
        <fullName evidence="7">YfcC family protein</fullName>
    </submittedName>
</protein>
<dbReference type="Proteomes" id="UP000263486">
    <property type="component" value="Unassembled WGS sequence"/>
</dbReference>
<feature type="transmembrane region" description="Helical" evidence="6">
    <location>
        <begin position="78"/>
        <end position="103"/>
    </location>
</feature>
<proteinExistence type="predicted"/>
<sequence>MNKKKFQMPTAYTILISIIAIVAVLTWIVPAGQYDLVDPSASKPQPIPGTYQVVESNPQGLWEVINAPINGFYQAKDIALFVLVIGGFLGIVMKTGAIDAGIGQVIKKLKGREKIMIPILMMIFAAGGTSFGMAEETIAFYPLLIPVFIGAGYDAMTAVGVILLGAGTGVLCSTVNPFATGVASGFAGISIGDGLGLRLIMMAVLLTFAIIYVMRYAEKVKKDPSKSIIFDLKKANEDHFLGTKSQETPELTSKRKIILGIFGGTFLVMILGVIPWAYKFNITIFEDMNNFFITLPVIGKLLGGMVPLGDWWFGEMTVLFMVSAVLIGKIFGMEEKEIVSVFVNGARDLLGVALIVGVSRGITIVMNAGGMTNTVLYWGEQALTGVGSTAFAIISYLFYLPMSFLVPSTSGLATLSMPIMAPLGEFSGLAKNIVVTSYQSASGVLNIVTPTSAVVMGALGIARVSYTKWLKFVMPLFVSFILITMLLLAIGTMM</sequence>
<keyword evidence="2" id="KW-1003">Cell membrane</keyword>
<comment type="caution">
    <text evidence="7">The sequence shown here is derived from an EMBL/GenBank/DDBJ whole genome shotgun (WGS) entry which is preliminary data.</text>
</comment>
<keyword evidence="3 6" id="KW-0812">Transmembrane</keyword>
<organism evidence="7 8">
    <name type="scientific">Psychrilyobacter piezotolerans</name>
    <dbReference type="NCBI Taxonomy" id="2293438"/>
    <lineage>
        <taxon>Bacteria</taxon>
        <taxon>Fusobacteriati</taxon>
        <taxon>Fusobacteriota</taxon>
        <taxon>Fusobacteriia</taxon>
        <taxon>Fusobacteriales</taxon>
        <taxon>Fusobacteriaceae</taxon>
        <taxon>Psychrilyobacter</taxon>
    </lineage>
</organism>